<dbReference type="RefSeq" id="WP_424446895.1">
    <property type="nucleotide sequence ID" value="NZ_SLZQ01000002.1"/>
</dbReference>
<dbReference type="Proteomes" id="UP000295382">
    <property type="component" value="Unassembled WGS sequence"/>
</dbReference>
<proteinExistence type="predicted"/>
<organism evidence="1 2">
    <name type="scientific">Paucimonas lemoignei</name>
    <name type="common">Pseudomonas lemoignei</name>
    <dbReference type="NCBI Taxonomy" id="29443"/>
    <lineage>
        <taxon>Bacteria</taxon>
        <taxon>Pseudomonadati</taxon>
        <taxon>Pseudomonadota</taxon>
        <taxon>Betaproteobacteria</taxon>
        <taxon>Burkholderiales</taxon>
        <taxon>Burkholderiaceae</taxon>
        <taxon>Paucimonas</taxon>
    </lineage>
</organism>
<dbReference type="Pfam" id="PF06672">
    <property type="entry name" value="DUF1175"/>
    <property type="match status" value="1"/>
</dbReference>
<dbReference type="AlphaFoldDB" id="A0A4R3HYH2"/>
<evidence type="ECO:0000313" key="2">
    <source>
        <dbReference type="Proteomes" id="UP000295382"/>
    </source>
</evidence>
<keyword evidence="2" id="KW-1185">Reference proteome</keyword>
<dbReference type="InterPro" id="IPR009558">
    <property type="entry name" value="DUF1175"/>
</dbReference>
<evidence type="ECO:0000313" key="1">
    <source>
        <dbReference type="EMBL" id="TCS38268.1"/>
    </source>
</evidence>
<dbReference type="EMBL" id="SLZQ01000002">
    <property type="protein sequence ID" value="TCS38268.1"/>
    <property type="molecule type" value="Genomic_DNA"/>
</dbReference>
<protein>
    <recommendedName>
        <fullName evidence="3">DUF1175 domain-containing protein</fullName>
    </recommendedName>
</protein>
<gene>
    <name evidence="1" type="ORF">EDC30_1023</name>
</gene>
<accession>A0A4R3HYH2</accession>
<comment type="caution">
    <text evidence="1">The sequence shown here is derived from an EMBL/GenBank/DDBJ whole genome shotgun (WGS) entry which is preliminary data.</text>
</comment>
<evidence type="ECO:0008006" key="3">
    <source>
        <dbReference type="Google" id="ProtNLM"/>
    </source>
</evidence>
<reference evidence="1 2" key="1">
    <citation type="submission" date="2019-03" db="EMBL/GenBank/DDBJ databases">
        <title>Genomic Encyclopedia of Type Strains, Phase IV (KMG-IV): sequencing the most valuable type-strain genomes for metagenomic binning, comparative biology and taxonomic classification.</title>
        <authorList>
            <person name="Goeker M."/>
        </authorList>
    </citation>
    <scope>NUCLEOTIDE SEQUENCE [LARGE SCALE GENOMIC DNA]</scope>
    <source>
        <strain evidence="1 2">DSM 7445</strain>
    </source>
</reference>
<name>A0A4R3HYH2_PAULE</name>
<sequence>MKRRELLLGAAGGLLLPWAGTHASSAELPARLDAAQSRIFRAWMTRIISIQLAAGPTPRWQQRDCAGLVRFAVGETLRSHDEKWKRANGLAGRPVPPELNLDAAQQALRHQWRLADGSLSAYAGALELVQENSRYIAKQCNVAATGDLLFYDQGDAQHLMVWMGSFIAYHTGSVTATDNGLRAVRLQDLLRWRDTRWHPSQDNPNFAGVYRLAFLTA</sequence>